<gene>
    <name evidence="1" type="ORF">PR048_003431</name>
</gene>
<dbReference type="EMBL" id="JARBHB010000001">
    <property type="protein sequence ID" value="KAJ8898071.1"/>
    <property type="molecule type" value="Genomic_DNA"/>
</dbReference>
<protein>
    <submittedName>
        <fullName evidence="1">Uncharacterized protein</fullName>
    </submittedName>
</protein>
<keyword evidence="2" id="KW-1185">Reference proteome</keyword>
<dbReference type="Proteomes" id="UP001159363">
    <property type="component" value="Chromosome 1"/>
</dbReference>
<comment type="caution">
    <text evidence="1">The sequence shown here is derived from an EMBL/GenBank/DDBJ whole genome shotgun (WGS) entry which is preliminary data.</text>
</comment>
<organism evidence="1 2">
    <name type="scientific">Dryococelus australis</name>
    <dbReference type="NCBI Taxonomy" id="614101"/>
    <lineage>
        <taxon>Eukaryota</taxon>
        <taxon>Metazoa</taxon>
        <taxon>Ecdysozoa</taxon>
        <taxon>Arthropoda</taxon>
        <taxon>Hexapoda</taxon>
        <taxon>Insecta</taxon>
        <taxon>Pterygota</taxon>
        <taxon>Neoptera</taxon>
        <taxon>Polyneoptera</taxon>
        <taxon>Phasmatodea</taxon>
        <taxon>Verophasmatodea</taxon>
        <taxon>Anareolatae</taxon>
        <taxon>Phasmatidae</taxon>
        <taxon>Eurycanthinae</taxon>
        <taxon>Dryococelus</taxon>
    </lineage>
</organism>
<sequence>MPCSRLYDWGNRLRGSFVTVAGLHAGSYDSSEGVRQAGSLRLGKDMSWAVGEGRRAGVCVLGKNSYPTSRTRRLGCGMMFVILGGGGGDVLEAWEKRVLGRRDYDAGAMQRDSARGPQFTDTRGRGCVVVRLLTSHQNEPSSIPDGVTARISACGNRAEICRWSAGSLGDLPFPSPLRSGAALYSPRFALVGSRTNLFTQAHFPDIRCRGTFGMFFFTNVTKVKAVHDKALDDSAPIADLQGNKKRILHCQMWGSTGVTANEQTSDVRLYKGLWSLAYRGWAETRLRGLSQWKTGPGSGWREVECSACREGHSLADLENGFHCPALYQTPRIPDANPLDFTLWGHLKALVYATLVYYVGTLRNRIVAGCETNQEFSTDSSTHPGGEVSCVIQTNAAMAFHNDMIQPAGHTQYVMYYGLCCEECFSEVLTCNFATSVYALYLNLMLPGPSGSLTCKHVLLWGMSLTRSPLLMRAWLRKYLRSRKKVRKDGLGRKHVVLKVQYVILRRGKPQKHFAFRHQAARIPRLEHVLPLPIRSLTLATGVKGIGRATSIDFGARRQRRRIIRIIINGLQRYSLEPKFILILAVLKKEKEKEKYNVHRCLKTFRCELTCWTADGSAACVAGGQRQDIALCDEKHIPLVADCKRRTRRAASRSSIKKTASFIPNAMFSKLFQDRVFLFLLRDRELAMFYCLMFLPFNAEPYRRVHFLRTGGVLLFFTLMLASEEGGSICQTRVLLVVKTLGFTCHEKQYFRSGRLRYIKSGVELRVQGQEARGRYGRHYHARPVPHRAYAQGAQCFRPNALLCKLDLQLPTVADLICTVERHDGNTARLARRSDETLGVRVSVARIAPSLLDLGRAAPPHS</sequence>
<evidence type="ECO:0000313" key="2">
    <source>
        <dbReference type="Proteomes" id="UP001159363"/>
    </source>
</evidence>
<proteinExistence type="predicted"/>
<accession>A0ABQ9IP06</accession>
<reference evidence="1 2" key="1">
    <citation type="submission" date="2023-02" db="EMBL/GenBank/DDBJ databases">
        <title>LHISI_Scaffold_Assembly.</title>
        <authorList>
            <person name="Stuart O.P."/>
            <person name="Cleave R."/>
            <person name="Magrath M.J.L."/>
            <person name="Mikheyev A.S."/>
        </authorList>
    </citation>
    <scope>NUCLEOTIDE SEQUENCE [LARGE SCALE GENOMIC DNA]</scope>
    <source>
        <strain evidence="1">Daus_M_001</strain>
        <tissue evidence="1">Leg muscle</tissue>
    </source>
</reference>
<evidence type="ECO:0000313" key="1">
    <source>
        <dbReference type="EMBL" id="KAJ8898071.1"/>
    </source>
</evidence>
<name>A0ABQ9IP06_9NEOP</name>